<dbReference type="InterPro" id="IPR058625">
    <property type="entry name" value="MdtA-like_BSH"/>
</dbReference>
<evidence type="ECO:0000256" key="2">
    <source>
        <dbReference type="ARBA" id="ARBA00009477"/>
    </source>
</evidence>
<dbReference type="EMBL" id="MSCH01000003">
    <property type="protein sequence ID" value="PQJ53952.1"/>
    <property type="molecule type" value="Genomic_DNA"/>
</dbReference>
<comment type="similarity">
    <text evidence="2">Belongs to the membrane fusion protein (MFP) (TC 8.A.1) family.</text>
</comment>
<evidence type="ECO:0000313" key="9">
    <source>
        <dbReference type="Proteomes" id="UP000239007"/>
    </source>
</evidence>
<evidence type="ECO:0000313" key="8">
    <source>
        <dbReference type="EMBL" id="PQJ53952.1"/>
    </source>
</evidence>
<evidence type="ECO:0000256" key="3">
    <source>
        <dbReference type="SAM" id="Coils"/>
    </source>
</evidence>
<name>A0A2S7UWR9_9GAMM</name>
<evidence type="ECO:0000259" key="5">
    <source>
        <dbReference type="Pfam" id="PF25876"/>
    </source>
</evidence>
<evidence type="ECO:0000256" key="4">
    <source>
        <dbReference type="SAM" id="SignalP"/>
    </source>
</evidence>
<gene>
    <name evidence="8" type="ORF">BTO11_09965</name>
</gene>
<feature type="domain" description="Multidrug resistance protein MdtA-like beta-barrel" evidence="7">
    <location>
        <begin position="213"/>
        <end position="300"/>
    </location>
</feature>
<feature type="chain" id="PRO_5015487246" evidence="4">
    <location>
        <begin position="27"/>
        <end position="397"/>
    </location>
</feature>
<feature type="domain" description="Multidrug resistance protein MdtA-like alpha-helical hairpin" evidence="5">
    <location>
        <begin position="109"/>
        <end position="177"/>
    </location>
</feature>
<feature type="signal peptide" evidence="4">
    <location>
        <begin position="1"/>
        <end position="26"/>
    </location>
</feature>
<dbReference type="InterPro" id="IPR006143">
    <property type="entry name" value="RND_pump_MFP"/>
</dbReference>
<dbReference type="GO" id="GO:0022857">
    <property type="term" value="F:transmembrane transporter activity"/>
    <property type="evidence" value="ECO:0007669"/>
    <property type="project" value="InterPro"/>
</dbReference>
<dbReference type="Pfam" id="PF25876">
    <property type="entry name" value="HH_MFP_RND"/>
    <property type="match status" value="1"/>
</dbReference>
<evidence type="ECO:0000259" key="7">
    <source>
        <dbReference type="Pfam" id="PF25944"/>
    </source>
</evidence>
<proteinExistence type="inferred from homology"/>
<dbReference type="PROSITE" id="PS51257">
    <property type="entry name" value="PROKAR_LIPOPROTEIN"/>
    <property type="match status" value="1"/>
</dbReference>
<organism evidence="8 9">
    <name type="scientific">Psychrosphaera saromensis</name>
    <dbReference type="NCBI Taxonomy" id="716813"/>
    <lineage>
        <taxon>Bacteria</taxon>
        <taxon>Pseudomonadati</taxon>
        <taxon>Pseudomonadota</taxon>
        <taxon>Gammaproteobacteria</taxon>
        <taxon>Alteromonadales</taxon>
        <taxon>Pseudoalteromonadaceae</taxon>
        <taxon>Psychrosphaera</taxon>
    </lineage>
</organism>
<dbReference type="AlphaFoldDB" id="A0A2S7UWR9"/>
<feature type="domain" description="Multidrug resistance protein MdtA-like barrel-sandwich hybrid" evidence="6">
    <location>
        <begin position="68"/>
        <end position="199"/>
    </location>
</feature>
<dbReference type="InterPro" id="IPR058624">
    <property type="entry name" value="MdtA-like_HH"/>
</dbReference>
<dbReference type="Pfam" id="PF25917">
    <property type="entry name" value="BSH_RND"/>
    <property type="match status" value="1"/>
</dbReference>
<dbReference type="Pfam" id="PF25944">
    <property type="entry name" value="Beta-barrel_RND"/>
    <property type="match status" value="1"/>
</dbReference>
<sequence length="397" mass="42577">MRINNNSVLTQLKLAVLGAFSVFLVACGEAPASGQGGMRPASVSVISASTQDVAFDIELPATLSGSKEVEVRARVGGILTSRNFDEGQAVTKGQSLFTIDIKPYQLAVAHAEALLDSAEATLSKAKKDVTRLSQLKNNKSISQSDFDSAQASVEVAAANVSKAKIELKQAKLNLDYAQVKSPVNGVMGREFVSEGTYVTGPALLLSQITQLDPVRVRFGLSEREQLAMRTDQAAGNLTLPKDGHWDASIKLQDGSIYPHTGSVNFSDIRINQYTGTSELQASIPNPEFKLRPGQFVRVTLSGAVRKNAFLVPQRAVLDSGSGKFVYLATPNAKGMTVALPAPVQVGEWIKQEVDGEVQNYWVIRSGLKLDDQVIIDGMARIFFPGMPVAVANNSQAE</sequence>
<dbReference type="OrthoDB" id="9800613at2"/>
<dbReference type="GO" id="GO:0030313">
    <property type="term" value="C:cell envelope"/>
    <property type="evidence" value="ECO:0007669"/>
    <property type="project" value="UniProtKB-SubCell"/>
</dbReference>
<dbReference type="GO" id="GO:0046677">
    <property type="term" value="P:response to antibiotic"/>
    <property type="evidence" value="ECO:0007669"/>
    <property type="project" value="TreeGrafter"/>
</dbReference>
<keyword evidence="4" id="KW-0732">Signal</keyword>
<dbReference type="Gene3D" id="2.40.50.100">
    <property type="match status" value="1"/>
</dbReference>
<feature type="coiled-coil region" evidence="3">
    <location>
        <begin position="108"/>
        <end position="173"/>
    </location>
</feature>
<dbReference type="Proteomes" id="UP000239007">
    <property type="component" value="Unassembled WGS sequence"/>
</dbReference>
<dbReference type="PANTHER" id="PTHR30158">
    <property type="entry name" value="ACRA/E-RELATED COMPONENT OF DRUG EFFLUX TRANSPORTER"/>
    <property type="match status" value="1"/>
</dbReference>
<evidence type="ECO:0000256" key="1">
    <source>
        <dbReference type="ARBA" id="ARBA00004519"/>
    </source>
</evidence>
<dbReference type="RefSeq" id="WP_105052457.1">
    <property type="nucleotide sequence ID" value="NZ_BMYG01000012.1"/>
</dbReference>
<accession>A0A2S7UWR9</accession>
<keyword evidence="3" id="KW-0175">Coiled coil</keyword>
<keyword evidence="9" id="KW-1185">Reference proteome</keyword>
<dbReference type="InterPro" id="IPR058626">
    <property type="entry name" value="MdtA-like_b-barrel"/>
</dbReference>
<reference evidence="8 9" key="1">
    <citation type="submission" date="2016-12" db="EMBL/GenBank/DDBJ databases">
        <title>Diversity of luminous bacteria.</title>
        <authorList>
            <person name="Yoshizawa S."/>
            <person name="Kogure K."/>
        </authorList>
    </citation>
    <scope>NUCLEOTIDE SEQUENCE [LARGE SCALE GENOMIC DNA]</scope>
    <source>
        <strain evidence="8 9">SA4-48</strain>
    </source>
</reference>
<dbReference type="NCBIfam" id="TIGR01730">
    <property type="entry name" value="RND_mfp"/>
    <property type="match status" value="1"/>
</dbReference>
<dbReference type="SUPFAM" id="SSF111369">
    <property type="entry name" value="HlyD-like secretion proteins"/>
    <property type="match status" value="1"/>
</dbReference>
<dbReference type="GO" id="GO:0005886">
    <property type="term" value="C:plasma membrane"/>
    <property type="evidence" value="ECO:0007669"/>
    <property type="project" value="TreeGrafter"/>
</dbReference>
<comment type="subcellular location">
    <subcellularLocation>
        <location evidence="1">Cell inner membrane</location>
        <topology evidence="1">Lipid-anchor</topology>
    </subcellularLocation>
</comment>
<dbReference type="Gene3D" id="2.40.30.170">
    <property type="match status" value="1"/>
</dbReference>
<dbReference type="Gene3D" id="1.10.287.470">
    <property type="entry name" value="Helix hairpin bin"/>
    <property type="match status" value="1"/>
</dbReference>
<dbReference type="Gene3D" id="2.40.420.20">
    <property type="match status" value="1"/>
</dbReference>
<evidence type="ECO:0000259" key="6">
    <source>
        <dbReference type="Pfam" id="PF25917"/>
    </source>
</evidence>
<comment type="caution">
    <text evidence="8">The sequence shown here is derived from an EMBL/GenBank/DDBJ whole genome shotgun (WGS) entry which is preliminary data.</text>
</comment>
<protein>
    <submittedName>
        <fullName evidence="8">Efflux transporter periplasmic adaptor subunit</fullName>
    </submittedName>
</protein>